<dbReference type="STRING" id="869211.Spith_0318"/>
<keyword evidence="3" id="KW-1185">Reference proteome</keyword>
<accession>G0GDX2</accession>
<dbReference type="Proteomes" id="UP000007254">
    <property type="component" value="Chromosome"/>
</dbReference>
<feature type="transmembrane region" description="Helical" evidence="1">
    <location>
        <begin position="324"/>
        <end position="343"/>
    </location>
</feature>
<dbReference type="RefSeq" id="WP_014624004.1">
    <property type="nucleotide sequence ID" value="NC_017583.1"/>
</dbReference>
<reference evidence="2 3" key="1">
    <citation type="submission" date="2011-06" db="EMBL/GenBank/DDBJ databases">
        <title>The complete genome of Spirochaeta thermophila DSM 6578.</title>
        <authorList>
            <consortium name="US DOE Joint Genome Institute (JGI-PGF)"/>
            <person name="Lucas S."/>
            <person name="Lapidus A."/>
            <person name="Bruce D."/>
            <person name="Goodwin L."/>
            <person name="Pitluck S."/>
            <person name="Peters L."/>
            <person name="Kyrpides N."/>
            <person name="Mavromatis K."/>
            <person name="Ivanova N."/>
            <person name="Mikailova N."/>
            <person name="Pagani I."/>
            <person name="Chertkov O."/>
            <person name="Detter J.C."/>
            <person name="Tapia R."/>
            <person name="Han C."/>
            <person name="Land M."/>
            <person name="Hauser L."/>
            <person name="Markowitz V."/>
            <person name="Cheng J.-F."/>
            <person name="Hugenholtz P."/>
            <person name="Woyke T."/>
            <person name="Wu D."/>
            <person name="Spring S."/>
            <person name="Merkhoffer B."/>
            <person name="Schneider S."/>
            <person name="Klenk H.-P."/>
            <person name="Eisen J.A."/>
        </authorList>
    </citation>
    <scope>NUCLEOTIDE SEQUENCE [LARGE SCALE GENOMIC DNA]</scope>
    <source>
        <strain evidence="3">ATCC 700085 / DSM 6578 / Z-1203</strain>
    </source>
</reference>
<dbReference type="HOGENOM" id="CLU_794331_0_0_12"/>
<feature type="transmembrane region" description="Helical" evidence="1">
    <location>
        <begin position="284"/>
        <end position="303"/>
    </location>
</feature>
<evidence type="ECO:0000313" key="3">
    <source>
        <dbReference type="Proteomes" id="UP000007254"/>
    </source>
</evidence>
<evidence type="ECO:0008006" key="4">
    <source>
        <dbReference type="Google" id="ProtNLM"/>
    </source>
</evidence>
<name>G0GDX2_WINT7</name>
<dbReference type="AlphaFoldDB" id="G0GDX2"/>
<keyword evidence="1" id="KW-0472">Membrane</keyword>
<evidence type="ECO:0000256" key="1">
    <source>
        <dbReference type="SAM" id="Phobius"/>
    </source>
</evidence>
<gene>
    <name evidence="2" type="ordered locus">Spith_0318</name>
</gene>
<keyword evidence="1" id="KW-0812">Transmembrane</keyword>
<dbReference type="KEGG" id="stq:Spith_0318"/>
<keyword evidence="1" id="KW-1133">Transmembrane helix</keyword>
<dbReference type="EMBL" id="CP002903">
    <property type="protein sequence ID" value="AEJ60604.1"/>
    <property type="molecule type" value="Genomic_DNA"/>
</dbReference>
<evidence type="ECO:0000313" key="2">
    <source>
        <dbReference type="EMBL" id="AEJ60604.1"/>
    </source>
</evidence>
<organism evidence="2 3">
    <name type="scientific">Winmispira thermophila (strain ATCC 700085 / DSM 6578 / Z-1203)</name>
    <name type="common">Spirochaeta thermophila</name>
    <dbReference type="NCBI Taxonomy" id="869211"/>
    <lineage>
        <taxon>Bacteria</taxon>
        <taxon>Pseudomonadati</taxon>
        <taxon>Spirochaetota</taxon>
        <taxon>Spirochaetia</taxon>
        <taxon>Winmispirales</taxon>
        <taxon>Winmispiraceae</taxon>
        <taxon>Winmispira</taxon>
    </lineage>
</organism>
<sequence>MRSRILCVLFVHFVAMGLWAEEAVGVLLYAEGGTFSLYRGQDALRFDVGRNPVVGLAVKSGDLFQTDAESMLEVQVLGSRVMVKVGRNTTCEIRAEGEGVRLRVAYGTVRVRTGREAVPVVVEGRGARVDFSEGDVIYRFVSSSEGMRITTTSVDVRAGSVRVVPLGEGRVGEEVRAGPGEKVEVSEEVDERGRIGITATKGRSTVGGLPSLAFVHEPLSPDLIARLFPHLETEGGPVEGSVVQREGRAIQSASLDVAQEPRMLTASDQVDLESGLLKARRQRAWGGALFLSGMFFTGLGVFVGYGEDVASPYWPYQDRPDLALSLFSVGGVAIVSGIISYIAGSSVSY</sequence>
<proteinExistence type="predicted"/>
<protein>
    <recommendedName>
        <fullName evidence="4">FecR protein domain-containing protein</fullName>
    </recommendedName>
</protein>